<dbReference type="Gene3D" id="3.40.50.720">
    <property type="entry name" value="NAD(P)-binding Rossmann-like Domain"/>
    <property type="match status" value="1"/>
</dbReference>
<dbReference type="InterPro" id="IPR020843">
    <property type="entry name" value="ER"/>
</dbReference>
<dbReference type="STRING" id="880070.Cycma_3865"/>
<dbReference type="SUPFAM" id="SSF51735">
    <property type="entry name" value="NAD(P)-binding Rossmann-fold domains"/>
    <property type="match status" value="1"/>
</dbReference>
<dbReference type="Proteomes" id="UP000001635">
    <property type="component" value="Chromosome"/>
</dbReference>
<dbReference type="CDD" id="cd08267">
    <property type="entry name" value="MDR1"/>
    <property type="match status" value="1"/>
</dbReference>
<dbReference type="AlphaFoldDB" id="G0J5D9"/>
<evidence type="ECO:0000259" key="1">
    <source>
        <dbReference type="SMART" id="SM00829"/>
    </source>
</evidence>
<organism evidence="2 3">
    <name type="scientific">Cyclobacterium marinum (strain ATCC 25205 / DSM 745 / LMG 13164 / NCIMB 1802)</name>
    <name type="common">Flectobacillus marinus</name>
    <dbReference type="NCBI Taxonomy" id="880070"/>
    <lineage>
        <taxon>Bacteria</taxon>
        <taxon>Pseudomonadati</taxon>
        <taxon>Bacteroidota</taxon>
        <taxon>Cytophagia</taxon>
        <taxon>Cytophagales</taxon>
        <taxon>Cyclobacteriaceae</taxon>
        <taxon>Cyclobacterium</taxon>
    </lineage>
</organism>
<dbReference type="Pfam" id="PF13602">
    <property type="entry name" value="ADH_zinc_N_2"/>
    <property type="match status" value="1"/>
</dbReference>
<gene>
    <name evidence="2" type="ordered locus">Cycma_3865</name>
</gene>
<evidence type="ECO:0000313" key="2">
    <source>
        <dbReference type="EMBL" id="AEL27575.1"/>
    </source>
</evidence>
<dbReference type="InterPro" id="IPR036291">
    <property type="entry name" value="NAD(P)-bd_dom_sf"/>
</dbReference>
<dbReference type="InterPro" id="IPR052733">
    <property type="entry name" value="Chloroplast_QOR"/>
</dbReference>
<dbReference type="Gene3D" id="3.90.180.10">
    <property type="entry name" value="Medium-chain alcohol dehydrogenases, catalytic domain"/>
    <property type="match status" value="1"/>
</dbReference>
<accession>G0J5D9</accession>
<dbReference type="InterPro" id="IPR013154">
    <property type="entry name" value="ADH-like_N"/>
</dbReference>
<dbReference type="OrthoDB" id="648910at2"/>
<evidence type="ECO:0000313" key="3">
    <source>
        <dbReference type="Proteomes" id="UP000001635"/>
    </source>
</evidence>
<name>G0J5D9_CYCMS</name>
<dbReference type="RefSeq" id="WP_014021860.1">
    <property type="nucleotide sequence ID" value="NC_015914.1"/>
</dbReference>
<dbReference type="SUPFAM" id="SSF50129">
    <property type="entry name" value="GroES-like"/>
    <property type="match status" value="1"/>
</dbReference>
<dbReference type="EMBL" id="CP002955">
    <property type="protein sequence ID" value="AEL27575.1"/>
    <property type="molecule type" value="Genomic_DNA"/>
</dbReference>
<dbReference type="SMART" id="SM00829">
    <property type="entry name" value="PKS_ER"/>
    <property type="match status" value="1"/>
</dbReference>
<protein>
    <submittedName>
        <fullName evidence="2">Alcohol dehydrogenase zinc-binding domain protein</fullName>
    </submittedName>
</protein>
<dbReference type="InterPro" id="IPR011032">
    <property type="entry name" value="GroES-like_sf"/>
</dbReference>
<proteinExistence type="predicted"/>
<dbReference type="PANTHER" id="PTHR44013">
    <property type="entry name" value="ZINC-TYPE ALCOHOL DEHYDROGENASE-LIKE PROTEIN C16A3.02C"/>
    <property type="match status" value="1"/>
</dbReference>
<dbReference type="KEGG" id="cmr:Cycma_3865"/>
<feature type="domain" description="Enoyl reductase (ER)" evidence="1">
    <location>
        <begin position="10"/>
        <end position="321"/>
    </location>
</feature>
<dbReference type="HOGENOM" id="CLU_026673_3_3_10"/>
<dbReference type="GO" id="GO:0016491">
    <property type="term" value="F:oxidoreductase activity"/>
    <property type="evidence" value="ECO:0007669"/>
    <property type="project" value="InterPro"/>
</dbReference>
<reference evidence="3" key="1">
    <citation type="submission" date="2011-07" db="EMBL/GenBank/DDBJ databases">
        <title>The complete genome of Cyclobacterium marinum DSM 745.</title>
        <authorList>
            <person name="Lucas S."/>
            <person name="Han J."/>
            <person name="Lapidus A."/>
            <person name="Bruce D."/>
            <person name="Goodwin L."/>
            <person name="Pitluck S."/>
            <person name="Peters L."/>
            <person name="Kyrpides N."/>
            <person name="Mavromatis K."/>
            <person name="Ivanova N."/>
            <person name="Ovchinnikova G."/>
            <person name="Chertkov O."/>
            <person name="Detter J.C."/>
            <person name="Tapia R."/>
            <person name="Han C."/>
            <person name="Land M."/>
            <person name="Hauser L."/>
            <person name="Markowitz V."/>
            <person name="Cheng J.-F."/>
            <person name="Hugenholtz P."/>
            <person name="Woyke T."/>
            <person name="Wu D."/>
            <person name="Tindall B."/>
            <person name="Schuetze A."/>
            <person name="Brambilla E."/>
            <person name="Klenk H.-P."/>
            <person name="Eisen J.A."/>
        </authorList>
    </citation>
    <scope>NUCLEOTIDE SEQUENCE [LARGE SCALE GENOMIC DNA]</scope>
    <source>
        <strain evidence="3">ATCC 25205 / DSM 745 / LMG 13164 / NCIMB 1802</strain>
    </source>
</reference>
<dbReference type="PANTHER" id="PTHR44013:SF1">
    <property type="entry name" value="ZINC-TYPE ALCOHOL DEHYDROGENASE-LIKE PROTEIN C16A3.02C"/>
    <property type="match status" value="1"/>
</dbReference>
<keyword evidence="3" id="KW-1185">Reference proteome</keyword>
<sequence length="343" mass="37324">MKAIISTGYGSAEVLQVQEVRMPLPKENEVLIKIYAASVTRAGSMMRTGKPYIGRLFLGLLKPKNPIPGTGFAGVVESVGNGVRSFKVGDRVFGESLENYGTQAEYLCLPEDGIITTLPNNMTFEEAAPVCDGALTSINFLKELAEIKPGQKVLINGASGSLGTSAVQLAKYYGAEVTGICSTQNMELVKSLGADHVIDYTKQNFSKNDQTYDIIYDTIGKLSFSACKSSLTEKGMYISPVLGMPLLFQMLWTSIFGSKKAKFAATGLKPVAELKSLFKEVKEIIETGKLKSIIDKSYPLEQVGNAHRYIDKGHKRGNVVLVMEHKSHKRPIAKPQLNNSESA</sequence>
<dbReference type="eggNOG" id="COG0604">
    <property type="taxonomic scope" value="Bacteria"/>
</dbReference>
<dbReference type="Pfam" id="PF08240">
    <property type="entry name" value="ADH_N"/>
    <property type="match status" value="1"/>
</dbReference>